<dbReference type="eggNOG" id="KOG4658">
    <property type="taxonomic scope" value="Eukaryota"/>
</dbReference>
<dbReference type="EMBL" id="KE343598">
    <property type="protein sequence ID" value="EXB36856.1"/>
    <property type="molecule type" value="Genomic_DNA"/>
</dbReference>
<dbReference type="Proteomes" id="UP000030645">
    <property type="component" value="Unassembled WGS sequence"/>
</dbReference>
<dbReference type="Gene3D" id="3.40.50.300">
    <property type="entry name" value="P-loop containing nucleotide triphosphate hydrolases"/>
    <property type="match status" value="1"/>
</dbReference>
<feature type="region of interest" description="Disordered" evidence="3">
    <location>
        <begin position="71"/>
        <end position="103"/>
    </location>
</feature>
<dbReference type="Gene3D" id="3.80.10.10">
    <property type="entry name" value="Ribonuclease Inhibitor"/>
    <property type="match status" value="3"/>
</dbReference>
<feature type="domain" description="Disease resistance protein winged helix" evidence="5">
    <location>
        <begin position="371"/>
        <end position="441"/>
    </location>
</feature>
<dbReference type="InterPro" id="IPR027417">
    <property type="entry name" value="P-loop_NTPase"/>
</dbReference>
<dbReference type="InterPro" id="IPR002182">
    <property type="entry name" value="NB-ARC"/>
</dbReference>
<evidence type="ECO:0000313" key="7">
    <source>
        <dbReference type="EMBL" id="EXB36856.1"/>
    </source>
</evidence>
<dbReference type="PRINTS" id="PR00364">
    <property type="entry name" value="DISEASERSIST"/>
</dbReference>
<dbReference type="SUPFAM" id="SSF52540">
    <property type="entry name" value="P-loop containing nucleoside triphosphate hydrolases"/>
    <property type="match status" value="1"/>
</dbReference>
<dbReference type="Pfam" id="PF23559">
    <property type="entry name" value="WHD_DRP"/>
    <property type="match status" value="1"/>
</dbReference>
<dbReference type="Gene3D" id="1.10.10.10">
    <property type="entry name" value="Winged helix-like DNA-binding domain superfamily/Winged helix DNA-binding domain"/>
    <property type="match status" value="1"/>
</dbReference>
<dbReference type="InterPro" id="IPR042197">
    <property type="entry name" value="Apaf_helical"/>
</dbReference>
<proteinExistence type="predicted"/>
<evidence type="ECO:0000259" key="5">
    <source>
        <dbReference type="Pfam" id="PF23559"/>
    </source>
</evidence>
<dbReference type="GO" id="GO:0006952">
    <property type="term" value="P:defense response"/>
    <property type="evidence" value="ECO:0007669"/>
    <property type="project" value="UniProtKB-KW"/>
</dbReference>
<dbReference type="PANTHER" id="PTHR36766:SF40">
    <property type="entry name" value="DISEASE RESISTANCE PROTEIN RGA3"/>
    <property type="match status" value="1"/>
</dbReference>
<sequence length="956" mass="109645">MALNLEPIIAEEEFLDLQSKSQLTKPYISRSSRLVCNLLSLPKGLVFRHKVAHRIKAIRRRLAKIGEDKNHFDLQHSNDSEESTVPNRSERETHSYVNEEEVTGREKEKKEILELLSLGAESETSHEDLSVIPIVGIGGLGKTTLAKQVYNDPRVIKHFELRIWVYVSEDFNVRSIVEKIIKSEDQTLAQGLHEMQQLQRKLREEILNGKRYLLVLDDVWNEDPMKWGELETLLRNNGKGGNKILLTTRNEDVSKITSRMEPYCLHSLDGDNSWDLFKRIAFVQVEDLIDNHKVSIGREIVKKCHGIPLAIKSVASLLRANPEIDHWLSFKDKLSSISEDSQGHGHILQTLRLSYEFLPSATKRCFAFLSLYPKGYEIDKIMSIDHWLAQGFITSTSNSSHEPIEEAALRCFEGLVSRSFLEYDQGYHGQYKMHDLVHDLAVWVGGKRYAILSNDEATIDERSTRYVSLQLNNLRPSFTSQIRSSLVQAKMIQSIIIPTESNFAIVDRRFEPSFYKEMLSKFKFLRSLDLHNSGIEIVPESIAKLKHLRTLDLSRNVELKTLPDSISKLLNLQSLNLSSCFSLEELPRGVSQLVNLRNLRLDYCHCLTHLPSGLGQLSNLQTLSRLVLSEDSQSAKVEDLRNLNSLRGGLEIRNLKHGMDIEVANFGEKRYLQSLSLFWGHDVAMDAIGHERTLRGTQYIPSLKDFTLNGYGGVCLSSWFPFTKLVLLKLEMMPALEYVTGSSCERSRQSMIMPSLKELRLTNLPNLKGWWREMDKGNEDDSDLFMLPCFPQLGSLYICHCPRLTCMPLFPFLDWELQLRNTSWKLLLKTIKQKQINPQMDEMSASSSTSTFCASLSKVQRVILSKNDDLEFFPDYLRNLTSMWYLKIEEFPRLKSLSPGVQYFVSLIELHIGSCEMVDLCDDSVWQSLRRLTHLSLRELPQLVDLPDGLQHVTTL</sequence>
<keyword evidence="2" id="KW-0611">Plant defense</keyword>
<dbReference type="SUPFAM" id="SSF52058">
    <property type="entry name" value="L domain-like"/>
    <property type="match status" value="2"/>
</dbReference>
<evidence type="ECO:0000313" key="8">
    <source>
        <dbReference type="Proteomes" id="UP000030645"/>
    </source>
</evidence>
<evidence type="ECO:0000259" key="4">
    <source>
        <dbReference type="Pfam" id="PF00931"/>
    </source>
</evidence>
<organism evidence="7 8">
    <name type="scientific">Morus notabilis</name>
    <dbReference type="NCBI Taxonomy" id="981085"/>
    <lineage>
        <taxon>Eukaryota</taxon>
        <taxon>Viridiplantae</taxon>
        <taxon>Streptophyta</taxon>
        <taxon>Embryophyta</taxon>
        <taxon>Tracheophyta</taxon>
        <taxon>Spermatophyta</taxon>
        <taxon>Magnoliopsida</taxon>
        <taxon>eudicotyledons</taxon>
        <taxon>Gunneridae</taxon>
        <taxon>Pentapetalae</taxon>
        <taxon>rosids</taxon>
        <taxon>fabids</taxon>
        <taxon>Rosales</taxon>
        <taxon>Moraceae</taxon>
        <taxon>Moreae</taxon>
        <taxon>Morus</taxon>
    </lineage>
</organism>
<reference evidence="8" key="1">
    <citation type="submission" date="2013-01" db="EMBL/GenBank/DDBJ databases">
        <title>Draft Genome Sequence of a Mulberry Tree, Morus notabilis C.K. Schneid.</title>
        <authorList>
            <person name="He N."/>
            <person name="Zhao S."/>
        </authorList>
    </citation>
    <scope>NUCLEOTIDE SEQUENCE</scope>
</reference>
<dbReference type="InterPro" id="IPR036388">
    <property type="entry name" value="WH-like_DNA-bd_sf"/>
</dbReference>
<feature type="domain" description="NB-ARC" evidence="4">
    <location>
        <begin position="126"/>
        <end position="283"/>
    </location>
</feature>
<gene>
    <name evidence="7" type="ORF">L484_001513</name>
</gene>
<evidence type="ECO:0000256" key="3">
    <source>
        <dbReference type="SAM" id="MobiDB-lite"/>
    </source>
</evidence>
<dbReference type="InterPro" id="IPR032675">
    <property type="entry name" value="LRR_dom_sf"/>
</dbReference>
<evidence type="ECO:0000259" key="6">
    <source>
        <dbReference type="Pfam" id="PF23598"/>
    </source>
</evidence>
<dbReference type="InterPro" id="IPR058922">
    <property type="entry name" value="WHD_DRP"/>
</dbReference>
<keyword evidence="8" id="KW-1185">Reference proteome</keyword>
<dbReference type="Pfam" id="PF23598">
    <property type="entry name" value="LRR_14"/>
    <property type="match status" value="1"/>
</dbReference>
<evidence type="ECO:0000256" key="1">
    <source>
        <dbReference type="ARBA" id="ARBA00022737"/>
    </source>
</evidence>
<keyword evidence="1" id="KW-0677">Repeat</keyword>
<dbReference type="AlphaFoldDB" id="W9QGH6"/>
<evidence type="ECO:0000256" key="2">
    <source>
        <dbReference type="ARBA" id="ARBA00022821"/>
    </source>
</evidence>
<dbReference type="GO" id="GO:0043531">
    <property type="term" value="F:ADP binding"/>
    <property type="evidence" value="ECO:0007669"/>
    <property type="project" value="InterPro"/>
</dbReference>
<dbReference type="Pfam" id="PF00931">
    <property type="entry name" value="NB-ARC"/>
    <property type="match status" value="1"/>
</dbReference>
<protein>
    <submittedName>
        <fullName evidence="7">Putative disease resistance protein RGA3</fullName>
    </submittedName>
</protein>
<feature type="domain" description="Disease resistance R13L4/SHOC-2-like LRR" evidence="6">
    <location>
        <begin position="518"/>
        <end position="720"/>
    </location>
</feature>
<accession>W9QGH6</accession>
<dbReference type="FunFam" id="3.40.50.300:FF:001091">
    <property type="entry name" value="Probable disease resistance protein At1g61300"/>
    <property type="match status" value="1"/>
</dbReference>
<dbReference type="PANTHER" id="PTHR36766">
    <property type="entry name" value="PLANT BROAD-SPECTRUM MILDEW RESISTANCE PROTEIN RPW8"/>
    <property type="match status" value="1"/>
</dbReference>
<dbReference type="Gene3D" id="1.10.8.430">
    <property type="entry name" value="Helical domain of apoptotic protease-activating factors"/>
    <property type="match status" value="1"/>
</dbReference>
<dbReference type="InterPro" id="IPR055414">
    <property type="entry name" value="LRR_R13L4/SHOC2-like"/>
</dbReference>
<name>W9QGH6_9ROSA</name>